<proteinExistence type="predicted"/>
<name>A0A1Y1XCL7_9FUNG</name>
<evidence type="ECO:0000313" key="3">
    <source>
        <dbReference type="Proteomes" id="UP000193498"/>
    </source>
</evidence>
<reference evidence="2 3" key="1">
    <citation type="submission" date="2016-07" db="EMBL/GenBank/DDBJ databases">
        <title>Pervasive Adenine N6-methylation of Active Genes in Fungi.</title>
        <authorList>
            <consortium name="DOE Joint Genome Institute"/>
            <person name="Mondo S.J."/>
            <person name="Dannebaum R.O."/>
            <person name="Kuo R.C."/>
            <person name="Labutti K."/>
            <person name="Haridas S."/>
            <person name="Kuo A."/>
            <person name="Salamov A."/>
            <person name="Ahrendt S.R."/>
            <person name="Lipzen A."/>
            <person name="Sullivan W."/>
            <person name="Andreopoulos W.B."/>
            <person name="Clum A."/>
            <person name="Lindquist E."/>
            <person name="Daum C."/>
            <person name="Ramamoorthy G.K."/>
            <person name="Gryganskyi A."/>
            <person name="Culley D."/>
            <person name="Magnuson J.K."/>
            <person name="James T.Y."/>
            <person name="O'Malley M.A."/>
            <person name="Stajich J.E."/>
            <person name="Spatafora J.W."/>
            <person name="Visel A."/>
            <person name="Grigoriev I.V."/>
        </authorList>
    </citation>
    <scope>NUCLEOTIDE SEQUENCE [LARGE SCALE GENOMIC DNA]</scope>
    <source>
        <strain evidence="2 3">CBS 931.73</strain>
    </source>
</reference>
<evidence type="ECO:0000256" key="1">
    <source>
        <dbReference type="SAM" id="SignalP"/>
    </source>
</evidence>
<dbReference type="EMBL" id="MCFE01000641">
    <property type="protein sequence ID" value="ORX83457.1"/>
    <property type="molecule type" value="Genomic_DNA"/>
</dbReference>
<keyword evidence="1" id="KW-0732">Signal</keyword>
<evidence type="ECO:0000313" key="2">
    <source>
        <dbReference type="EMBL" id="ORX83457.1"/>
    </source>
</evidence>
<gene>
    <name evidence="2" type="ORF">K493DRAFT_342027</name>
</gene>
<protein>
    <submittedName>
        <fullName evidence="2">Uncharacterized protein</fullName>
    </submittedName>
</protein>
<dbReference type="Proteomes" id="UP000193498">
    <property type="component" value="Unassembled WGS sequence"/>
</dbReference>
<dbReference type="AlphaFoldDB" id="A0A1Y1XCL7"/>
<feature type="signal peptide" evidence="1">
    <location>
        <begin position="1"/>
        <end position="22"/>
    </location>
</feature>
<keyword evidence="3" id="KW-1185">Reference proteome</keyword>
<accession>A0A1Y1XCL7</accession>
<sequence length="174" mass="19170">MGGLSLVLLGGIWATACYLAKASPHYKSKPVVGISFGYDIITSPEPYEAAALWDGLDAIPYTLDSFIDGDLSGYEWDNLADRGLDALTPLRPVQPLHPPEFGNAPMVIPDPVRQGFPSPLKTKVDRVETLGTPSVVKVHRPAIHVETPKHPDRQPWMSFTTDSERYRIETSSEE</sequence>
<comment type="caution">
    <text evidence="2">The sequence shown here is derived from an EMBL/GenBank/DDBJ whole genome shotgun (WGS) entry which is preliminary data.</text>
</comment>
<feature type="chain" id="PRO_5010997416" evidence="1">
    <location>
        <begin position="23"/>
        <end position="174"/>
    </location>
</feature>
<dbReference type="InParanoid" id="A0A1Y1XCL7"/>
<organism evidence="2 3">
    <name type="scientific">Basidiobolus meristosporus CBS 931.73</name>
    <dbReference type="NCBI Taxonomy" id="1314790"/>
    <lineage>
        <taxon>Eukaryota</taxon>
        <taxon>Fungi</taxon>
        <taxon>Fungi incertae sedis</taxon>
        <taxon>Zoopagomycota</taxon>
        <taxon>Entomophthoromycotina</taxon>
        <taxon>Basidiobolomycetes</taxon>
        <taxon>Basidiobolales</taxon>
        <taxon>Basidiobolaceae</taxon>
        <taxon>Basidiobolus</taxon>
    </lineage>
</organism>